<name>W0RRB3_9BACT</name>
<protein>
    <submittedName>
        <fullName evidence="2">Death-on-curing family protein</fullName>
    </submittedName>
</protein>
<dbReference type="NCBIfam" id="TIGR01550">
    <property type="entry name" value="DOC_P1"/>
    <property type="match status" value="1"/>
</dbReference>
<accession>W0RRB3</accession>
<keyword evidence="3" id="KW-1185">Reference proteome</keyword>
<evidence type="ECO:0000259" key="1">
    <source>
        <dbReference type="PROSITE" id="PS51459"/>
    </source>
</evidence>
<dbReference type="KEGG" id="gba:J421_5320"/>
<evidence type="ECO:0000313" key="3">
    <source>
        <dbReference type="Proteomes" id="UP000019151"/>
    </source>
</evidence>
<dbReference type="Gene3D" id="1.20.120.1870">
    <property type="entry name" value="Fic/DOC protein, Fido domain"/>
    <property type="match status" value="1"/>
</dbReference>
<dbReference type="Proteomes" id="UP000019151">
    <property type="component" value="Plasmid 1"/>
</dbReference>
<dbReference type="SUPFAM" id="SSF140931">
    <property type="entry name" value="Fic-like"/>
    <property type="match status" value="1"/>
</dbReference>
<dbReference type="InParanoid" id="W0RRB3"/>
<sequence length="129" mass="13473">MRYLSLAEVIELHRLVVEQAGGAAGLRDLGALESAVAQPRATFDGADLYATLAAKAAALGYSLALNHAFVDGNKRVAHAALETFLMLNGYELAASVDEAEATMLALAAGELSREGLAEWVAQHVTPLPA</sequence>
<evidence type="ECO:0000313" key="2">
    <source>
        <dbReference type="EMBL" id="AHG92855.1"/>
    </source>
</evidence>
<dbReference type="EMBL" id="CP007129">
    <property type="protein sequence ID" value="AHG92855.1"/>
    <property type="molecule type" value="Genomic_DNA"/>
</dbReference>
<dbReference type="AlphaFoldDB" id="W0RRB3"/>
<dbReference type="PANTHER" id="PTHR39426">
    <property type="entry name" value="HOMOLOGY TO DEATH-ON-CURING PROTEIN OF PHAGE P1"/>
    <property type="match status" value="1"/>
</dbReference>
<dbReference type="RefSeq" id="WP_025414182.1">
    <property type="nucleotide sequence ID" value="NZ_CP007129.1"/>
</dbReference>
<dbReference type="Pfam" id="PF02661">
    <property type="entry name" value="Fic"/>
    <property type="match status" value="1"/>
</dbReference>
<organism evidence="2 3">
    <name type="scientific">Gemmatirosa kalamazoonensis</name>
    <dbReference type="NCBI Taxonomy" id="861299"/>
    <lineage>
        <taxon>Bacteria</taxon>
        <taxon>Pseudomonadati</taxon>
        <taxon>Gemmatimonadota</taxon>
        <taxon>Gemmatimonadia</taxon>
        <taxon>Gemmatimonadales</taxon>
        <taxon>Gemmatimonadaceae</taxon>
        <taxon>Gemmatirosa</taxon>
    </lineage>
</organism>
<proteinExistence type="predicted"/>
<keyword evidence="2" id="KW-0614">Plasmid</keyword>
<dbReference type="PROSITE" id="PS51459">
    <property type="entry name" value="FIDO"/>
    <property type="match status" value="1"/>
</dbReference>
<dbReference type="PATRIC" id="fig|861299.3.peg.5375"/>
<dbReference type="InterPro" id="IPR053737">
    <property type="entry name" value="Type_II_TA_Toxin"/>
</dbReference>
<dbReference type="InterPro" id="IPR006440">
    <property type="entry name" value="Doc"/>
</dbReference>
<geneLocation type="plasmid" evidence="2 3">
    <name>1</name>
</geneLocation>
<dbReference type="InterPro" id="IPR036597">
    <property type="entry name" value="Fido-like_dom_sf"/>
</dbReference>
<feature type="domain" description="Fido" evidence="1">
    <location>
        <begin position="4"/>
        <end position="122"/>
    </location>
</feature>
<dbReference type="InterPro" id="IPR003812">
    <property type="entry name" value="Fido"/>
</dbReference>
<dbReference type="HOGENOM" id="CLU_115697_7_0_0"/>
<dbReference type="PANTHER" id="PTHR39426:SF1">
    <property type="entry name" value="HOMOLOGY TO DEATH-ON-CURING PROTEIN OF PHAGE P1"/>
    <property type="match status" value="1"/>
</dbReference>
<reference evidence="2 3" key="1">
    <citation type="journal article" date="2014" name="Genome Announc.">
        <title>Genome Sequence and Methylome of Soil Bacterium Gemmatirosa kalamazoonensis KBS708T, a Member of the Rarely Cultivated Gemmatimonadetes Phylum.</title>
        <authorList>
            <person name="Debruyn J.M."/>
            <person name="Radosevich M."/>
            <person name="Wommack K.E."/>
            <person name="Polson S.W."/>
            <person name="Hauser L.J."/>
            <person name="Fawaz M.N."/>
            <person name="Korlach J."/>
            <person name="Tsai Y.C."/>
        </authorList>
    </citation>
    <scope>NUCLEOTIDE SEQUENCE [LARGE SCALE GENOMIC DNA]</scope>
    <source>
        <strain evidence="2 3">KBS708</strain>
        <plasmid evidence="3">Plasmid 1</plasmid>
    </source>
</reference>
<dbReference type="GO" id="GO:0016301">
    <property type="term" value="F:kinase activity"/>
    <property type="evidence" value="ECO:0007669"/>
    <property type="project" value="InterPro"/>
</dbReference>
<dbReference type="OrthoDB" id="9802752at2"/>
<dbReference type="PIRSF" id="PIRSF018297">
    <property type="entry name" value="Doc"/>
    <property type="match status" value="1"/>
</dbReference>
<gene>
    <name evidence="2" type="ORF">J421_5320</name>
</gene>